<name>A0A6J1BFK0_9ROSI</name>
<dbReference type="PANTHER" id="PTHR31113:SF5">
    <property type="entry name" value="OS04G0405700 PROTEIN"/>
    <property type="match status" value="1"/>
</dbReference>
<feature type="transmembrane region" description="Helical" evidence="7">
    <location>
        <begin position="252"/>
        <end position="276"/>
    </location>
</feature>
<keyword evidence="3 7" id="KW-0812">Transmembrane</keyword>
<keyword evidence="8" id="KW-1185">Reference proteome</keyword>
<comment type="subcellular location">
    <subcellularLocation>
        <location evidence="1">Membrane</location>
    </subcellularLocation>
</comment>
<dbReference type="GeneID" id="110426885"/>
<protein>
    <submittedName>
        <fullName evidence="9">UPF0496 protein At3g19330-like isoform X1</fullName>
    </submittedName>
</protein>
<gene>
    <name evidence="9" type="primary">LOC110426885</name>
</gene>
<comment type="similarity">
    <text evidence="2">Belongs to the UPF0496 family.</text>
</comment>
<evidence type="ECO:0000256" key="3">
    <source>
        <dbReference type="ARBA" id="ARBA00022692"/>
    </source>
</evidence>
<dbReference type="RefSeq" id="XP_021297888.1">
    <property type="nucleotide sequence ID" value="XM_021442213.1"/>
</dbReference>
<evidence type="ECO:0000313" key="8">
    <source>
        <dbReference type="Proteomes" id="UP000504621"/>
    </source>
</evidence>
<dbReference type="Proteomes" id="UP000504621">
    <property type="component" value="Unplaced"/>
</dbReference>
<dbReference type="AlphaFoldDB" id="A0A6J1BFK0"/>
<evidence type="ECO:0000256" key="5">
    <source>
        <dbReference type="ARBA" id="ARBA00023136"/>
    </source>
</evidence>
<evidence type="ECO:0000256" key="2">
    <source>
        <dbReference type="ARBA" id="ARBA00009074"/>
    </source>
</evidence>
<organism evidence="8 9">
    <name type="scientific">Herrania umbratica</name>
    <dbReference type="NCBI Taxonomy" id="108875"/>
    <lineage>
        <taxon>Eukaryota</taxon>
        <taxon>Viridiplantae</taxon>
        <taxon>Streptophyta</taxon>
        <taxon>Embryophyta</taxon>
        <taxon>Tracheophyta</taxon>
        <taxon>Spermatophyta</taxon>
        <taxon>Magnoliopsida</taxon>
        <taxon>eudicotyledons</taxon>
        <taxon>Gunneridae</taxon>
        <taxon>Pentapetalae</taxon>
        <taxon>rosids</taxon>
        <taxon>malvids</taxon>
        <taxon>Malvales</taxon>
        <taxon>Malvaceae</taxon>
        <taxon>Byttnerioideae</taxon>
        <taxon>Herrania</taxon>
    </lineage>
</organism>
<evidence type="ECO:0000313" key="9">
    <source>
        <dbReference type="RefSeq" id="XP_021297888.1"/>
    </source>
</evidence>
<feature type="region of interest" description="Disordered" evidence="6">
    <location>
        <begin position="1"/>
        <end position="36"/>
    </location>
</feature>
<proteinExistence type="inferred from homology"/>
<evidence type="ECO:0000256" key="1">
    <source>
        <dbReference type="ARBA" id="ARBA00004370"/>
    </source>
</evidence>
<keyword evidence="4 7" id="KW-1133">Transmembrane helix</keyword>
<reference evidence="9" key="1">
    <citation type="submission" date="2025-08" db="UniProtKB">
        <authorList>
            <consortium name="RefSeq"/>
        </authorList>
    </citation>
    <scope>IDENTIFICATION</scope>
    <source>
        <tissue evidence="9">Leaf</tissue>
    </source>
</reference>
<dbReference type="InterPro" id="IPR007749">
    <property type="entry name" value="DUF677"/>
</dbReference>
<evidence type="ECO:0000256" key="7">
    <source>
        <dbReference type="SAM" id="Phobius"/>
    </source>
</evidence>
<evidence type="ECO:0000256" key="4">
    <source>
        <dbReference type="ARBA" id="ARBA00022989"/>
    </source>
</evidence>
<keyword evidence="5 7" id="KW-0472">Membrane</keyword>
<sequence length="413" mass="46810">MQCLSFKSSPPPTSPQTQTIDLNSCPPASQGKVLSSPHPDVFCLQWKRLRKGLKQTCFLLVPGDSSEGTPRSSTQPSPTFNLSREYTLAVQTDSYKEIRSRIEEQVQVEDVLENGDTHQLILSQMLQPNRDCVAQALRHTNPKATLTRLVSTYFEHSENITDLCLLLYQCVYRARTLYSPITELLQVFPYELNSISQAQCNWAFDVFLQFDSLDNPFPCPDSHNFNEMRRSFSQLKEQLDHRINKSHSRVRFLHRATTGSAICLIGTVVGVVVSAVVISTNALAAIVGLVATPLCPVYVPTDLKRKQLAHVAQLDVAKKGTCVHNYDLDTIDRLVALLYAGVEADRQLIRFGLERDRDIYPIHEVVKHLRGNHDNFVDQLKELEEHLCLCFNAVNKFRAKLLDQIHHHQYSNS</sequence>
<dbReference type="OrthoDB" id="1932397at2759"/>
<dbReference type="GO" id="GO:0016020">
    <property type="term" value="C:membrane"/>
    <property type="evidence" value="ECO:0007669"/>
    <property type="project" value="UniProtKB-SubCell"/>
</dbReference>
<feature type="transmembrane region" description="Helical" evidence="7">
    <location>
        <begin position="282"/>
        <end position="299"/>
    </location>
</feature>
<dbReference type="PANTHER" id="PTHR31113">
    <property type="entry name" value="UPF0496 PROTEIN 3-RELATED"/>
    <property type="match status" value="1"/>
</dbReference>
<accession>A0A6J1BFK0</accession>
<evidence type="ECO:0000256" key="6">
    <source>
        <dbReference type="SAM" id="MobiDB-lite"/>
    </source>
</evidence>
<dbReference type="Pfam" id="PF05055">
    <property type="entry name" value="DUF677"/>
    <property type="match status" value="1"/>
</dbReference>